<evidence type="ECO:0000256" key="1">
    <source>
        <dbReference type="SAM" id="MobiDB-lite"/>
    </source>
</evidence>
<evidence type="ECO:0000313" key="3">
    <source>
        <dbReference type="Proteomes" id="UP000467636"/>
    </source>
</evidence>
<evidence type="ECO:0000313" key="2">
    <source>
        <dbReference type="EMBL" id="BBX23880.1"/>
    </source>
</evidence>
<proteinExistence type="predicted"/>
<dbReference type="Proteomes" id="UP000467636">
    <property type="component" value="Chromosome"/>
</dbReference>
<sequence length="74" mass="7365">MKTPGPPKRDVAVKTGYGLSPGASKLFQSIHLSSPVAPSSIQRAGKTNEYLMDGGGGPDRSAASGLGATLGPLG</sequence>
<name>A0AAD1I042_9MYCO</name>
<dbReference type="EMBL" id="AP022564">
    <property type="protein sequence ID" value="BBX23880.1"/>
    <property type="molecule type" value="Genomic_DNA"/>
</dbReference>
<feature type="region of interest" description="Disordered" evidence="1">
    <location>
        <begin position="48"/>
        <end position="74"/>
    </location>
</feature>
<accession>A0AAD1I042</accession>
<protein>
    <submittedName>
        <fullName evidence="2">Uncharacterized protein</fullName>
    </submittedName>
</protein>
<dbReference type="AlphaFoldDB" id="A0AAD1I042"/>
<organism evidence="2 3">
    <name type="scientific">Mycolicibacter terrae</name>
    <dbReference type="NCBI Taxonomy" id="1788"/>
    <lineage>
        <taxon>Bacteria</taxon>
        <taxon>Bacillati</taxon>
        <taxon>Actinomycetota</taxon>
        <taxon>Actinomycetes</taxon>
        <taxon>Mycobacteriales</taxon>
        <taxon>Mycobacteriaceae</taxon>
        <taxon>Mycolicibacter</taxon>
    </lineage>
</organism>
<keyword evidence="3" id="KW-1185">Reference proteome</keyword>
<gene>
    <name evidence="2" type="ORF">MTER_32910</name>
</gene>
<reference evidence="2 3" key="1">
    <citation type="journal article" date="2019" name="Emerg. Microbes Infect.">
        <title>Comprehensive subspecies identification of 175 nontuberculous mycobacteria species based on 7547 genomic profiles.</title>
        <authorList>
            <person name="Matsumoto Y."/>
            <person name="Kinjo T."/>
            <person name="Motooka D."/>
            <person name="Nabeya D."/>
            <person name="Jung N."/>
            <person name="Uechi K."/>
            <person name="Horii T."/>
            <person name="Iida T."/>
            <person name="Fujita J."/>
            <person name="Nakamura S."/>
        </authorList>
    </citation>
    <scope>NUCLEOTIDE SEQUENCE [LARGE SCALE GENOMIC DNA]</scope>
    <source>
        <strain evidence="2 3">JCM 12143</strain>
    </source>
</reference>